<keyword evidence="2 8" id="KW-0121">Carboxypeptidase</keyword>
<dbReference type="GO" id="GO:0004185">
    <property type="term" value="F:serine-type carboxypeptidase activity"/>
    <property type="evidence" value="ECO:0007669"/>
    <property type="project" value="UniProtKB-UniRule"/>
</dbReference>
<keyword evidence="11" id="KW-1185">Reference proteome</keyword>
<gene>
    <name evidence="10" type="ORF">NCGR_LOCUS16890</name>
</gene>
<keyword evidence="5 8" id="KW-0378">Hydrolase</keyword>
<keyword evidence="6" id="KW-1015">Disulfide bond</keyword>
<dbReference type="SUPFAM" id="SSF53474">
    <property type="entry name" value="alpha/beta-Hydrolases"/>
    <property type="match status" value="1"/>
</dbReference>
<dbReference type="PANTHER" id="PTHR11802">
    <property type="entry name" value="SERINE PROTEASE FAMILY S10 SERINE CARBOXYPEPTIDASE"/>
    <property type="match status" value="1"/>
</dbReference>
<dbReference type="PROSITE" id="PS00560">
    <property type="entry name" value="CARBOXYPEPT_SER_HIS"/>
    <property type="match status" value="1"/>
</dbReference>
<dbReference type="Gene3D" id="6.10.250.940">
    <property type="match status" value="1"/>
</dbReference>
<protein>
    <recommendedName>
        <fullName evidence="8">Carboxypeptidase</fullName>
        <ecNumber evidence="8">3.4.16.-</ecNumber>
    </recommendedName>
</protein>
<evidence type="ECO:0000256" key="6">
    <source>
        <dbReference type="ARBA" id="ARBA00023157"/>
    </source>
</evidence>
<dbReference type="FunFam" id="3.40.50.11320:FF:000001">
    <property type="entry name" value="Carboxypeptidase"/>
    <property type="match status" value="1"/>
</dbReference>
<evidence type="ECO:0000313" key="11">
    <source>
        <dbReference type="Proteomes" id="UP000604825"/>
    </source>
</evidence>
<evidence type="ECO:0000256" key="4">
    <source>
        <dbReference type="ARBA" id="ARBA00022729"/>
    </source>
</evidence>
<sequence>MARNHPISYCILLAILLAVPLTNAAMDYQAALLTQFIEYQQAQAAKSATAAGPAETDPWADPRPQGQQPPRVDFEQYSGYVTVDEEHGRALFYYFVESPYAAASKPLVLWLNAGPGCSSLGWSAMMELGPFRVNPDGKTLSRNRDAWNNVANVIFLESPAGVGFSYSNTSSDYDKSGDKRTAVDSYTFLLHWLERFPEYKGRDFYIAGESYAGHYVPELAAVIVAVRLLTGENPTNLKGIFVGNPLLDDYKNDKGSLEFLWNHGVMSDETWANIIEHCSFGPSDGILCEEAKSPFNSRNFVNTAGDISRYNIYAPICIQAPNGTSYSSSYLPGYDPCIGNYVEVYLNCPEVQKAIHARANTDWRLPWNDWPLSMVPTLSWLIDTGLRVWVYSGDMDDVCPITATRYSVKDLNLTVTKPWRPWYTPANEVGGYIQQYEGGFTFASVRGSGHLVPSFQPKRSLVLFYSFLKGVLPPAVSLWRQ</sequence>
<keyword evidence="3 8" id="KW-0645">Protease</keyword>
<dbReference type="InterPro" id="IPR033124">
    <property type="entry name" value="Ser_caboxypep_his_AS"/>
</dbReference>
<dbReference type="PROSITE" id="PS00131">
    <property type="entry name" value="CARBOXYPEPT_SER_SER"/>
    <property type="match status" value="1"/>
</dbReference>
<dbReference type="EMBL" id="CAJGYO010000004">
    <property type="protein sequence ID" value="CAD6224626.1"/>
    <property type="molecule type" value="Genomic_DNA"/>
</dbReference>
<dbReference type="Gene3D" id="3.40.50.1820">
    <property type="entry name" value="alpha/beta hydrolase"/>
    <property type="match status" value="1"/>
</dbReference>
<dbReference type="InterPro" id="IPR001563">
    <property type="entry name" value="Peptidase_S10"/>
</dbReference>
<dbReference type="InterPro" id="IPR018202">
    <property type="entry name" value="Ser_caboxypep_ser_AS"/>
</dbReference>
<proteinExistence type="inferred from homology"/>
<evidence type="ECO:0000256" key="2">
    <source>
        <dbReference type="ARBA" id="ARBA00022645"/>
    </source>
</evidence>
<dbReference type="Proteomes" id="UP000604825">
    <property type="component" value="Unassembled WGS sequence"/>
</dbReference>
<evidence type="ECO:0000256" key="5">
    <source>
        <dbReference type="ARBA" id="ARBA00022801"/>
    </source>
</evidence>
<feature type="signal peptide" evidence="8">
    <location>
        <begin position="1"/>
        <end position="24"/>
    </location>
</feature>
<dbReference type="InterPro" id="IPR029058">
    <property type="entry name" value="AB_hydrolase_fold"/>
</dbReference>
<evidence type="ECO:0000313" key="10">
    <source>
        <dbReference type="EMBL" id="CAD6224626.1"/>
    </source>
</evidence>
<dbReference type="GO" id="GO:0005773">
    <property type="term" value="C:vacuole"/>
    <property type="evidence" value="ECO:0007669"/>
    <property type="project" value="TreeGrafter"/>
</dbReference>
<dbReference type="PRINTS" id="PR00724">
    <property type="entry name" value="CRBOXYPTASEC"/>
</dbReference>
<reference evidence="10" key="1">
    <citation type="submission" date="2020-10" db="EMBL/GenBank/DDBJ databases">
        <authorList>
            <person name="Han B."/>
            <person name="Lu T."/>
            <person name="Zhao Q."/>
            <person name="Huang X."/>
            <person name="Zhao Y."/>
        </authorList>
    </citation>
    <scope>NUCLEOTIDE SEQUENCE</scope>
</reference>
<evidence type="ECO:0000256" key="7">
    <source>
        <dbReference type="ARBA" id="ARBA00023180"/>
    </source>
</evidence>
<feature type="chain" id="PRO_5033099315" description="Carboxypeptidase" evidence="8">
    <location>
        <begin position="25"/>
        <end position="481"/>
    </location>
</feature>
<evidence type="ECO:0000256" key="9">
    <source>
        <dbReference type="SAM" id="MobiDB-lite"/>
    </source>
</evidence>
<comment type="similarity">
    <text evidence="1 8">Belongs to the peptidase S10 family.</text>
</comment>
<dbReference type="OrthoDB" id="443318at2759"/>
<dbReference type="Pfam" id="PF00450">
    <property type="entry name" value="Peptidase_S10"/>
    <property type="match status" value="1"/>
</dbReference>
<name>A0A811NGN0_9POAL</name>
<dbReference type="PANTHER" id="PTHR11802:SF328">
    <property type="entry name" value="CARBOXYPEPTIDASE"/>
    <property type="match status" value="1"/>
</dbReference>
<keyword evidence="7" id="KW-0325">Glycoprotein</keyword>
<comment type="caution">
    <text evidence="10">The sequence shown here is derived from an EMBL/GenBank/DDBJ whole genome shotgun (WGS) entry which is preliminary data.</text>
</comment>
<organism evidence="10 11">
    <name type="scientific">Miscanthus lutarioriparius</name>
    <dbReference type="NCBI Taxonomy" id="422564"/>
    <lineage>
        <taxon>Eukaryota</taxon>
        <taxon>Viridiplantae</taxon>
        <taxon>Streptophyta</taxon>
        <taxon>Embryophyta</taxon>
        <taxon>Tracheophyta</taxon>
        <taxon>Spermatophyta</taxon>
        <taxon>Magnoliopsida</taxon>
        <taxon>Liliopsida</taxon>
        <taxon>Poales</taxon>
        <taxon>Poaceae</taxon>
        <taxon>PACMAD clade</taxon>
        <taxon>Panicoideae</taxon>
        <taxon>Andropogonodae</taxon>
        <taxon>Andropogoneae</taxon>
        <taxon>Saccharinae</taxon>
        <taxon>Miscanthus</taxon>
    </lineage>
</organism>
<dbReference type="EC" id="3.4.16.-" evidence="8"/>
<evidence type="ECO:0000256" key="8">
    <source>
        <dbReference type="RuleBase" id="RU361156"/>
    </source>
</evidence>
<dbReference type="GO" id="GO:0006508">
    <property type="term" value="P:proteolysis"/>
    <property type="evidence" value="ECO:0007669"/>
    <property type="project" value="UniProtKB-KW"/>
</dbReference>
<accession>A0A811NGN0</accession>
<dbReference type="Gene3D" id="3.40.50.11320">
    <property type="match status" value="1"/>
</dbReference>
<keyword evidence="4 8" id="KW-0732">Signal</keyword>
<evidence type="ECO:0000256" key="3">
    <source>
        <dbReference type="ARBA" id="ARBA00022670"/>
    </source>
</evidence>
<evidence type="ECO:0000256" key="1">
    <source>
        <dbReference type="ARBA" id="ARBA00009431"/>
    </source>
</evidence>
<feature type="region of interest" description="Disordered" evidence="9">
    <location>
        <begin position="48"/>
        <end position="72"/>
    </location>
</feature>
<dbReference type="FunFam" id="3.40.50.1820:FF:000573">
    <property type="entry name" value="Carboxypeptidase"/>
    <property type="match status" value="1"/>
</dbReference>
<dbReference type="AlphaFoldDB" id="A0A811NGN0"/>